<feature type="chain" id="PRO_5045893467" evidence="9">
    <location>
        <begin position="24"/>
        <end position="451"/>
    </location>
</feature>
<keyword evidence="6" id="KW-0862">Zinc</keyword>
<dbReference type="InterPro" id="IPR050626">
    <property type="entry name" value="Peptidase_M16"/>
</dbReference>
<keyword evidence="3" id="KW-0645">Protease</keyword>
<dbReference type="EMBL" id="JABCJD010000001">
    <property type="protein sequence ID" value="NVO25818.1"/>
    <property type="molecule type" value="Genomic_DNA"/>
</dbReference>
<comment type="caution">
    <text evidence="12">The sequence shown here is derived from an EMBL/GenBank/DDBJ whole genome shotgun (WGS) entry which is preliminary data.</text>
</comment>
<sequence>MRAILKPMGLTLVLYATTASAQAEDVTTFTLDNGMDVVVIEDHRSQALTNMVWYRIGAADEPAGKSGIAHFLEHLMFKGTDKMAAGEFSATVAANGGTDNAFTSKDYTAYYQQVAADRLDLMLKMEADRMVNLQMTEQDVATERDVILEERNMRIENSPQALFSEQADAAQYLNHPYGIPVIGWRHEMEQLNQQDALTFYHQYYAPNNAILVVAGDVEPDQVRELANQYFGPIAPNPDLKPRVRPQEPPQLAERRLNFSDPRISQPYLVRSYLAPERNSGDQRQAAALTLLASLLGGDSTTSYLATKLQFDTQTAVYTSASYSGMSLDKTEFNLIVVPAQGVELADAEKAMDQAVADFIAAGPDPEDLERIKTQFRASEIYAMDSTNSRANRYGAALAIGLTVQDVQDWVPTVLDISADEIIAAAKTVLDRRASVTGFVTPSEPVTTGTEG</sequence>
<comment type="similarity">
    <text evidence="2 8">Belongs to the peptidase M16 family.</text>
</comment>
<evidence type="ECO:0000256" key="6">
    <source>
        <dbReference type="ARBA" id="ARBA00022833"/>
    </source>
</evidence>
<evidence type="ECO:0000313" key="13">
    <source>
        <dbReference type="Proteomes" id="UP000523601"/>
    </source>
</evidence>
<evidence type="ECO:0000256" key="5">
    <source>
        <dbReference type="ARBA" id="ARBA00022801"/>
    </source>
</evidence>
<keyword evidence="9" id="KW-0732">Signal</keyword>
<evidence type="ECO:0000256" key="7">
    <source>
        <dbReference type="ARBA" id="ARBA00023049"/>
    </source>
</evidence>
<feature type="domain" description="Peptidase M16 C-terminal" evidence="11">
    <location>
        <begin position="191"/>
        <end position="374"/>
    </location>
</feature>
<keyword evidence="7" id="KW-0482">Metalloprotease</keyword>
<gene>
    <name evidence="12" type="ORF">HJ526_00170</name>
</gene>
<feature type="domain" description="Peptidase M16 N-terminal" evidence="10">
    <location>
        <begin position="37"/>
        <end position="182"/>
    </location>
</feature>
<dbReference type="Gene3D" id="3.30.830.10">
    <property type="entry name" value="Metalloenzyme, LuxS/M16 peptidase-like"/>
    <property type="match status" value="2"/>
</dbReference>
<evidence type="ECO:0000256" key="9">
    <source>
        <dbReference type="SAM" id="SignalP"/>
    </source>
</evidence>
<evidence type="ECO:0000259" key="11">
    <source>
        <dbReference type="Pfam" id="PF05193"/>
    </source>
</evidence>
<dbReference type="Pfam" id="PF05193">
    <property type="entry name" value="Peptidase_M16_C"/>
    <property type="match status" value="1"/>
</dbReference>
<evidence type="ECO:0000256" key="3">
    <source>
        <dbReference type="ARBA" id="ARBA00022670"/>
    </source>
</evidence>
<dbReference type="Proteomes" id="UP000523601">
    <property type="component" value="Unassembled WGS sequence"/>
</dbReference>
<reference evidence="12 13" key="1">
    <citation type="submission" date="2020-04" db="EMBL/GenBank/DDBJ databases">
        <title>Donghicola sp., a member of the Rhodobacteraceae family isolated from mangrove forest in Thailand.</title>
        <authorList>
            <person name="Charoenyingcharoen P."/>
            <person name="Yukphan P."/>
        </authorList>
    </citation>
    <scope>NUCLEOTIDE SEQUENCE [LARGE SCALE GENOMIC DNA]</scope>
    <source>
        <strain evidence="12 13">C2-DW-16</strain>
    </source>
</reference>
<dbReference type="RefSeq" id="WP_176852242.1">
    <property type="nucleotide sequence ID" value="NZ_JABCJD010000001.1"/>
</dbReference>
<feature type="signal peptide" evidence="9">
    <location>
        <begin position="1"/>
        <end position="23"/>
    </location>
</feature>
<protein>
    <submittedName>
        <fullName evidence="12">Insulinase family protein</fullName>
    </submittedName>
</protein>
<evidence type="ECO:0000313" key="12">
    <source>
        <dbReference type="EMBL" id="NVO25818.1"/>
    </source>
</evidence>
<dbReference type="Pfam" id="PF00675">
    <property type="entry name" value="Peptidase_M16"/>
    <property type="match status" value="1"/>
</dbReference>
<keyword evidence="13" id="KW-1185">Reference proteome</keyword>
<evidence type="ECO:0000259" key="10">
    <source>
        <dbReference type="Pfam" id="PF00675"/>
    </source>
</evidence>
<dbReference type="InterPro" id="IPR001431">
    <property type="entry name" value="Pept_M16_Zn_BS"/>
</dbReference>
<dbReference type="SUPFAM" id="SSF63411">
    <property type="entry name" value="LuxS/MPP-like metallohydrolase"/>
    <property type="match status" value="2"/>
</dbReference>
<keyword evidence="4" id="KW-0479">Metal-binding</keyword>
<proteinExistence type="inferred from homology"/>
<keyword evidence="5" id="KW-0378">Hydrolase</keyword>
<evidence type="ECO:0000256" key="1">
    <source>
        <dbReference type="ARBA" id="ARBA00001947"/>
    </source>
</evidence>
<organism evidence="12 13">
    <name type="scientific">Donghicola mangrovi</name>
    <dbReference type="NCBI Taxonomy" id="2729614"/>
    <lineage>
        <taxon>Bacteria</taxon>
        <taxon>Pseudomonadati</taxon>
        <taxon>Pseudomonadota</taxon>
        <taxon>Alphaproteobacteria</taxon>
        <taxon>Rhodobacterales</taxon>
        <taxon>Roseobacteraceae</taxon>
        <taxon>Donghicola</taxon>
    </lineage>
</organism>
<evidence type="ECO:0000256" key="2">
    <source>
        <dbReference type="ARBA" id="ARBA00007261"/>
    </source>
</evidence>
<dbReference type="PROSITE" id="PS00143">
    <property type="entry name" value="INSULINASE"/>
    <property type="match status" value="1"/>
</dbReference>
<dbReference type="InterPro" id="IPR011765">
    <property type="entry name" value="Pept_M16_N"/>
</dbReference>
<comment type="cofactor">
    <cofactor evidence="1">
        <name>Zn(2+)</name>
        <dbReference type="ChEBI" id="CHEBI:29105"/>
    </cofactor>
</comment>
<dbReference type="PANTHER" id="PTHR43690">
    <property type="entry name" value="NARDILYSIN"/>
    <property type="match status" value="1"/>
</dbReference>
<evidence type="ECO:0000256" key="4">
    <source>
        <dbReference type="ARBA" id="ARBA00022723"/>
    </source>
</evidence>
<evidence type="ECO:0000256" key="8">
    <source>
        <dbReference type="RuleBase" id="RU004447"/>
    </source>
</evidence>
<dbReference type="InterPro" id="IPR007863">
    <property type="entry name" value="Peptidase_M16_C"/>
</dbReference>
<dbReference type="InterPro" id="IPR011249">
    <property type="entry name" value="Metalloenz_LuxS/M16"/>
</dbReference>
<name>A0ABX2P8W3_9RHOB</name>
<accession>A0ABX2P8W3</accession>
<dbReference type="PANTHER" id="PTHR43690:SF17">
    <property type="entry name" value="PROTEIN YHJJ"/>
    <property type="match status" value="1"/>
</dbReference>